<evidence type="ECO:0000256" key="4">
    <source>
        <dbReference type="ARBA" id="ARBA00022679"/>
    </source>
</evidence>
<evidence type="ECO:0000256" key="6">
    <source>
        <dbReference type="RuleBase" id="RU000481"/>
    </source>
</evidence>
<comment type="similarity">
    <text evidence="2 6">Belongs to the class-I pyridoxal-phosphate-dependent aminotransferase family.</text>
</comment>
<dbReference type="SUPFAM" id="SSF53383">
    <property type="entry name" value="PLP-dependent transferases"/>
    <property type="match status" value="1"/>
</dbReference>
<evidence type="ECO:0000313" key="9">
    <source>
        <dbReference type="Proteomes" id="UP001157109"/>
    </source>
</evidence>
<sequence length="398" mass="43008">MHPVSQRGQVEPFHVMEVIKAAALRQATHGDVINLCVGQPSTPAPRPVLRAAREAIDAQVLGYTEALGVWPLRVAIADHYLHTYGVEVDPRQVAVTTGSSGAFTALFLAAFDFGDVVAVARPGYAAYRNTLVALGCDVVEIDCGPATRYQPTVELLEALPRRPRGLVIASPANPTGTVLDPAELQAISKWCADNDCLLISDEIYHGVTYADDSGERTFGRTAWELSRDAAVVGSFSKYYSMTGWRLGWCLLPPDLLRPVELLLGNLNLCPPAVSQAAAIAAFDAESVAELETHVQRYADNRALLLHRLPDLGVHDFAPPDGAFYAWCDVRHLTHDSLGWCREVLDATGVAITPGVDFATSRPDADPELDGNHVVRISFCGNGSQLDEGIDRLVAHLGR</sequence>
<keyword evidence="9" id="KW-1185">Reference proteome</keyword>
<keyword evidence="5" id="KW-0663">Pyridoxal phosphate</keyword>
<keyword evidence="3 6" id="KW-0032">Aminotransferase</keyword>
<proteinExistence type="inferred from homology"/>
<dbReference type="PANTHER" id="PTHR46383:SF2">
    <property type="entry name" value="AMINOTRANSFERASE"/>
    <property type="match status" value="1"/>
</dbReference>
<protein>
    <recommendedName>
        <fullName evidence="6">Aminotransferase</fullName>
        <ecNumber evidence="6">2.6.1.-</ecNumber>
    </recommendedName>
</protein>
<dbReference type="GO" id="GO:0008483">
    <property type="term" value="F:transaminase activity"/>
    <property type="evidence" value="ECO:0007669"/>
    <property type="project" value="UniProtKB-KW"/>
</dbReference>
<dbReference type="InterPro" id="IPR015421">
    <property type="entry name" value="PyrdxlP-dep_Trfase_major"/>
</dbReference>
<evidence type="ECO:0000256" key="3">
    <source>
        <dbReference type="ARBA" id="ARBA00022576"/>
    </source>
</evidence>
<gene>
    <name evidence="8" type="ORF">GCM10025862_38280</name>
</gene>
<dbReference type="InterPro" id="IPR015424">
    <property type="entry name" value="PyrdxlP-dep_Trfase"/>
</dbReference>
<dbReference type="Gene3D" id="3.40.640.10">
    <property type="entry name" value="Type I PLP-dependent aspartate aminotransferase-like (Major domain)"/>
    <property type="match status" value="1"/>
</dbReference>
<dbReference type="RefSeq" id="WP_284285007.1">
    <property type="nucleotide sequence ID" value="NZ_BSUJ01000001.1"/>
</dbReference>
<reference evidence="9" key="1">
    <citation type="journal article" date="2019" name="Int. J. Syst. Evol. Microbiol.">
        <title>The Global Catalogue of Microorganisms (GCM) 10K type strain sequencing project: providing services to taxonomists for standard genome sequencing and annotation.</title>
        <authorList>
            <consortium name="The Broad Institute Genomics Platform"/>
            <consortium name="The Broad Institute Genome Sequencing Center for Infectious Disease"/>
            <person name="Wu L."/>
            <person name="Ma J."/>
        </authorList>
    </citation>
    <scope>NUCLEOTIDE SEQUENCE [LARGE SCALE GENOMIC DNA]</scope>
    <source>
        <strain evidence="9">NBRC 105830</strain>
    </source>
</reference>
<dbReference type="InterPro" id="IPR004839">
    <property type="entry name" value="Aminotransferase_I/II_large"/>
</dbReference>
<feature type="domain" description="Aminotransferase class I/classII large" evidence="7">
    <location>
        <begin position="31"/>
        <end position="392"/>
    </location>
</feature>
<evidence type="ECO:0000256" key="2">
    <source>
        <dbReference type="ARBA" id="ARBA00007441"/>
    </source>
</evidence>
<evidence type="ECO:0000259" key="7">
    <source>
        <dbReference type="Pfam" id="PF00155"/>
    </source>
</evidence>
<evidence type="ECO:0000313" key="8">
    <source>
        <dbReference type="EMBL" id="GMA21807.1"/>
    </source>
</evidence>
<name>A0ABQ6HTU2_9MICO</name>
<accession>A0ABQ6HTU2</accession>
<organism evidence="8 9">
    <name type="scientific">Arsenicicoccus piscis</name>
    <dbReference type="NCBI Taxonomy" id="673954"/>
    <lineage>
        <taxon>Bacteria</taxon>
        <taxon>Bacillati</taxon>
        <taxon>Actinomycetota</taxon>
        <taxon>Actinomycetes</taxon>
        <taxon>Micrococcales</taxon>
        <taxon>Intrasporangiaceae</taxon>
        <taxon>Arsenicicoccus</taxon>
    </lineage>
</organism>
<dbReference type="EC" id="2.6.1.-" evidence="6"/>
<dbReference type="InterPro" id="IPR050596">
    <property type="entry name" value="AspAT/PAT-like"/>
</dbReference>
<dbReference type="Pfam" id="PF00155">
    <property type="entry name" value="Aminotran_1_2"/>
    <property type="match status" value="1"/>
</dbReference>
<dbReference type="PROSITE" id="PS00105">
    <property type="entry name" value="AA_TRANSFER_CLASS_1"/>
    <property type="match status" value="1"/>
</dbReference>
<evidence type="ECO:0000256" key="5">
    <source>
        <dbReference type="ARBA" id="ARBA00022898"/>
    </source>
</evidence>
<dbReference type="Proteomes" id="UP001157109">
    <property type="component" value="Unassembled WGS sequence"/>
</dbReference>
<evidence type="ECO:0000256" key="1">
    <source>
        <dbReference type="ARBA" id="ARBA00001933"/>
    </source>
</evidence>
<dbReference type="InterPro" id="IPR004838">
    <property type="entry name" value="NHTrfase_class1_PyrdxlP-BS"/>
</dbReference>
<comment type="cofactor">
    <cofactor evidence="1 6">
        <name>pyridoxal 5'-phosphate</name>
        <dbReference type="ChEBI" id="CHEBI:597326"/>
    </cofactor>
</comment>
<dbReference type="EMBL" id="BSUJ01000001">
    <property type="protein sequence ID" value="GMA21807.1"/>
    <property type="molecule type" value="Genomic_DNA"/>
</dbReference>
<dbReference type="PANTHER" id="PTHR46383">
    <property type="entry name" value="ASPARTATE AMINOTRANSFERASE"/>
    <property type="match status" value="1"/>
</dbReference>
<keyword evidence="4 6" id="KW-0808">Transferase</keyword>
<dbReference type="CDD" id="cd00609">
    <property type="entry name" value="AAT_like"/>
    <property type="match status" value="1"/>
</dbReference>
<comment type="caution">
    <text evidence="8">The sequence shown here is derived from an EMBL/GenBank/DDBJ whole genome shotgun (WGS) entry which is preliminary data.</text>
</comment>